<evidence type="ECO:0000313" key="9">
    <source>
        <dbReference type="EMBL" id="CAB4213182.1"/>
    </source>
</evidence>
<name>A0A6J5RTP4_9CAUD</name>
<dbReference type="EMBL" id="LR796878">
    <property type="protein sequence ID" value="CAB4171837.1"/>
    <property type="molecule type" value="Genomic_DNA"/>
</dbReference>
<evidence type="ECO:0000313" key="6">
    <source>
        <dbReference type="EMBL" id="CAB4178341.1"/>
    </source>
</evidence>
<evidence type="ECO:0000313" key="1">
    <source>
        <dbReference type="EMBL" id="CAB4145262.1"/>
    </source>
</evidence>
<dbReference type="EMBL" id="LR798395">
    <property type="protein sequence ID" value="CAB5228898.1"/>
    <property type="molecule type" value="Genomic_DNA"/>
</dbReference>
<dbReference type="EMBL" id="LR797305">
    <property type="protein sequence ID" value="CAB4200739.1"/>
    <property type="molecule type" value="Genomic_DNA"/>
</dbReference>
<proteinExistence type="predicted"/>
<dbReference type="EMBL" id="LR797395">
    <property type="protein sequence ID" value="CAB4213182.1"/>
    <property type="molecule type" value="Genomic_DNA"/>
</dbReference>
<evidence type="ECO:0000313" key="10">
    <source>
        <dbReference type="EMBL" id="CAB4217938.1"/>
    </source>
</evidence>
<dbReference type="EMBL" id="LR796762">
    <property type="protein sequence ID" value="CAB4164702.1"/>
    <property type="molecule type" value="Genomic_DNA"/>
</dbReference>
<dbReference type="EMBL" id="LR796443">
    <property type="protein sequence ID" value="CAB4145262.1"/>
    <property type="molecule type" value="Genomic_DNA"/>
</dbReference>
<evidence type="ECO:0000313" key="7">
    <source>
        <dbReference type="EMBL" id="CAB4191708.1"/>
    </source>
</evidence>
<evidence type="ECO:0000313" key="8">
    <source>
        <dbReference type="EMBL" id="CAB4200739.1"/>
    </source>
</evidence>
<dbReference type="EMBL" id="LR797177">
    <property type="protein sequence ID" value="CAB4191708.1"/>
    <property type="molecule type" value="Genomic_DNA"/>
</dbReference>
<accession>A0A6J5RTP4</accession>
<evidence type="ECO:0000313" key="5">
    <source>
        <dbReference type="EMBL" id="CAB4171837.1"/>
    </source>
</evidence>
<dbReference type="EMBL" id="LR797452">
    <property type="protein sequence ID" value="CAB4217938.1"/>
    <property type="molecule type" value="Genomic_DNA"/>
</dbReference>
<dbReference type="EMBL" id="LR798341">
    <property type="protein sequence ID" value="CAB5225191.1"/>
    <property type="molecule type" value="Genomic_DNA"/>
</dbReference>
<sequence length="426" mass="46394">MSMRQKTLMKRTSLVSGSEMYFNPEKIDRKFMFTKGSDLRTTPLDGTRDLINFKAKLYLKSRTSRLGAETFIGDESKRGGLGKWFKDDSEDLEIKAGLVGSGNPLGRAAQAVGSVVTPGNISPFSAPIRSRMYGALIPGGGGGALSRLKPNRRRQARCPSGFEFGGRFTDNRFSTCGAQLFEIPGPLALLARAARRLVNPKLPTARAENLSEVLEGNPSNARTIQISRMAQIPRTGAFQKDKFNASVQQSISTLKGAPAGEGRMIRRDGVVLRPVVPSSVLRSFSENPDMVDGAMVRAVQLPSDIGADDLALLGGPSMSKISFVAPNGVVVSIERSRPFTIGEKRKFPRMINSLAESSTKDNIISNIDNFAKNSEGAFKFITNTGDIPKPLELVTYTGLDGIERTAPRWEYETFIKPDLVSAKKKK</sequence>
<evidence type="ECO:0000313" key="3">
    <source>
        <dbReference type="EMBL" id="CAB4160283.1"/>
    </source>
</evidence>
<organism evidence="8">
    <name type="scientific">uncultured Caudovirales phage</name>
    <dbReference type="NCBI Taxonomy" id="2100421"/>
    <lineage>
        <taxon>Viruses</taxon>
        <taxon>Duplodnaviria</taxon>
        <taxon>Heunggongvirae</taxon>
        <taxon>Uroviricota</taxon>
        <taxon>Caudoviricetes</taxon>
        <taxon>Peduoviridae</taxon>
        <taxon>Maltschvirus</taxon>
        <taxon>Maltschvirus maltsch</taxon>
    </lineage>
</organism>
<protein>
    <submittedName>
        <fullName evidence="8">Uncharacterized protein</fullName>
    </submittedName>
</protein>
<dbReference type="EMBL" id="LR796644">
    <property type="protein sequence ID" value="CAB4156071.1"/>
    <property type="molecule type" value="Genomic_DNA"/>
</dbReference>
<evidence type="ECO:0000313" key="12">
    <source>
        <dbReference type="EMBL" id="CAB5228898.1"/>
    </source>
</evidence>
<evidence type="ECO:0000313" key="11">
    <source>
        <dbReference type="EMBL" id="CAB5225191.1"/>
    </source>
</evidence>
<dbReference type="EMBL" id="LR796698">
    <property type="protein sequence ID" value="CAB4160283.1"/>
    <property type="molecule type" value="Genomic_DNA"/>
</dbReference>
<reference evidence="8" key="1">
    <citation type="submission" date="2020-05" db="EMBL/GenBank/DDBJ databases">
        <authorList>
            <person name="Chiriac C."/>
            <person name="Salcher M."/>
            <person name="Ghai R."/>
            <person name="Kavagutti S V."/>
        </authorList>
    </citation>
    <scope>NUCLEOTIDE SEQUENCE</scope>
</reference>
<evidence type="ECO:0000313" key="4">
    <source>
        <dbReference type="EMBL" id="CAB4164702.1"/>
    </source>
</evidence>
<dbReference type="EMBL" id="LR796961">
    <property type="protein sequence ID" value="CAB4178341.1"/>
    <property type="molecule type" value="Genomic_DNA"/>
</dbReference>
<evidence type="ECO:0000313" key="2">
    <source>
        <dbReference type="EMBL" id="CAB4156071.1"/>
    </source>
</evidence>
<gene>
    <name evidence="6" type="ORF">UFOVP1002_92</name>
    <name evidence="7" type="ORF">UFOVP1217_103</name>
    <name evidence="8" type="ORF">UFOVP1343_87</name>
    <name evidence="9" type="ORF">UFOVP1438_136</name>
    <name evidence="12" type="ORF">UFOVP1541_49</name>
    <name evidence="10" type="ORF">UFOVP1592_132</name>
    <name evidence="1" type="ORF">UFOVP465_181</name>
    <name evidence="2" type="ORF">UFOVP666_39</name>
    <name evidence="3" type="ORF">UFOVP727_116</name>
    <name evidence="11" type="ORF">UFOVP741_119</name>
    <name evidence="4" type="ORF">UFOVP819_67</name>
    <name evidence="5" type="ORF">UFOVP926_20</name>
</gene>